<organism evidence="2 3">
    <name type="scientific">Solanum commersonii</name>
    <name type="common">Commerson's wild potato</name>
    <name type="synonym">Commerson's nightshade</name>
    <dbReference type="NCBI Taxonomy" id="4109"/>
    <lineage>
        <taxon>Eukaryota</taxon>
        <taxon>Viridiplantae</taxon>
        <taxon>Streptophyta</taxon>
        <taxon>Embryophyta</taxon>
        <taxon>Tracheophyta</taxon>
        <taxon>Spermatophyta</taxon>
        <taxon>Magnoliopsida</taxon>
        <taxon>eudicotyledons</taxon>
        <taxon>Gunneridae</taxon>
        <taxon>Pentapetalae</taxon>
        <taxon>asterids</taxon>
        <taxon>lamiids</taxon>
        <taxon>Solanales</taxon>
        <taxon>Solanaceae</taxon>
        <taxon>Solanoideae</taxon>
        <taxon>Solaneae</taxon>
        <taxon>Solanum</taxon>
    </lineage>
</organism>
<comment type="caution">
    <text evidence="2">The sequence shown here is derived from an EMBL/GenBank/DDBJ whole genome shotgun (WGS) entry which is preliminary data.</text>
</comment>
<evidence type="ECO:0000256" key="1">
    <source>
        <dbReference type="SAM" id="MobiDB-lite"/>
    </source>
</evidence>
<feature type="compositionally biased region" description="Acidic residues" evidence="1">
    <location>
        <begin position="101"/>
        <end position="112"/>
    </location>
</feature>
<feature type="compositionally biased region" description="Basic and acidic residues" evidence="1">
    <location>
        <begin position="47"/>
        <end position="60"/>
    </location>
</feature>
<dbReference type="Proteomes" id="UP000824120">
    <property type="component" value="Chromosome 10"/>
</dbReference>
<dbReference type="OrthoDB" id="10580710at2759"/>
<sequence>MRPLGGLPGDMDPNLKHTNSVMITSGKDLGENMQVQVVVDTMVNKNNAKETRGEEKKWEFGRGGSSLESMGSRQKLVEEVLARFKAGEGRNGGSLSWVTESDGEMEESSGGD</sequence>
<evidence type="ECO:0000313" key="2">
    <source>
        <dbReference type="EMBL" id="KAG5580059.1"/>
    </source>
</evidence>
<name>A0A9J5WW72_SOLCO</name>
<proteinExistence type="predicted"/>
<feature type="region of interest" description="Disordered" evidence="1">
    <location>
        <begin position="46"/>
        <end position="72"/>
    </location>
</feature>
<keyword evidence="3" id="KW-1185">Reference proteome</keyword>
<reference evidence="2 3" key="1">
    <citation type="submission" date="2020-09" db="EMBL/GenBank/DDBJ databases">
        <title>De no assembly of potato wild relative species, Solanum commersonii.</title>
        <authorList>
            <person name="Cho K."/>
        </authorList>
    </citation>
    <scope>NUCLEOTIDE SEQUENCE [LARGE SCALE GENOMIC DNA]</scope>
    <source>
        <strain evidence="2">LZ3.2</strain>
        <tissue evidence="2">Leaf</tissue>
    </source>
</reference>
<protein>
    <submittedName>
        <fullName evidence="2">Uncharacterized protein</fullName>
    </submittedName>
</protein>
<gene>
    <name evidence="2" type="ORF">H5410_050686</name>
</gene>
<accession>A0A9J5WW72</accession>
<evidence type="ECO:0000313" key="3">
    <source>
        <dbReference type="Proteomes" id="UP000824120"/>
    </source>
</evidence>
<feature type="region of interest" description="Disordered" evidence="1">
    <location>
        <begin position="88"/>
        <end position="112"/>
    </location>
</feature>
<dbReference type="EMBL" id="JACXVP010000010">
    <property type="protein sequence ID" value="KAG5580059.1"/>
    <property type="molecule type" value="Genomic_DNA"/>
</dbReference>
<dbReference type="AlphaFoldDB" id="A0A9J5WW72"/>